<protein>
    <submittedName>
        <fullName evidence="2">Uncharacterized protein</fullName>
    </submittedName>
</protein>
<keyword evidence="1" id="KW-0175">Coiled coil</keyword>
<comment type="caution">
    <text evidence="2">The sequence shown here is derived from an EMBL/GenBank/DDBJ whole genome shotgun (WGS) entry which is preliminary data.</text>
</comment>
<sequence>MRFFNHHKKKQQEIDEQLDKEKNEKRNCVREEINTMVNNISKAFTRTSIFEGLYSALERKQFLNPDQTMYEESLLYSVIFLKVVKAELRTTLYGILKWEKFNDTADIEHHILGIKKQVKKEIDHHLSEHLDDYFEKYLNSPTGITGLEKEYMEGSLFNTLLIECCLYIKKEQWEHGEGISGKWLLSEIENLIYLQVVAFLYVEEA</sequence>
<dbReference type="AlphaFoldDB" id="A0A0C2VZS9"/>
<reference evidence="2 3" key="1">
    <citation type="submission" date="2015-01" db="EMBL/GenBank/DDBJ databases">
        <title>Genome sequencing of Jeotgalibacillus soli.</title>
        <authorList>
            <person name="Goh K.M."/>
            <person name="Chan K.-G."/>
            <person name="Yaakop A.S."/>
            <person name="Ee R."/>
            <person name="Gan H.M."/>
            <person name="Chan C.S."/>
        </authorList>
    </citation>
    <scope>NUCLEOTIDE SEQUENCE [LARGE SCALE GENOMIC DNA]</scope>
    <source>
        <strain evidence="2 3">P9</strain>
    </source>
</reference>
<dbReference type="PATRIC" id="fig|889306.3.peg.1353"/>
<gene>
    <name evidence="2" type="ORF">KP78_13440</name>
</gene>
<evidence type="ECO:0000256" key="1">
    <source>
        <dbReference type="SAM" id="Coils"/>
    </source>
</evidence>
<name>A0A0C2VZS9_9BACL</name>
<evidence type="ECO:0000313" key="2">
    <source>
        <dbReference type="EMBL" id="KIL49876.1"/>
    </source>
</evidence>
<dbReference type="EMBL" id="JXRP01000009">
    <property type="protein sequence ID" value="KIL49876.1"/>
    <property type="molecule type" value="Genomic_DNA"/>
</dbReference>
<organism evidence="2 3">
    <name type="scientific">Jeotgalibacillus soli</name>
    <dbReference type="NCBI Taxonomy" id="889306"/>
    <lineage>
        <taxon>Bacteria</taxon>
        <taxon>Bacillati</taxon>
        <taxon>Bacillota</taxon>
        <taxon>Bacilli</taxon>
        <taxon>Bacillales</taxon>
        <taxon>Caryophanaceae</taxon>
        <taxon>Jeotgalibacillus</taxon>
    </lineage>
</organism>
<feature type="coiled-coil region" evidence="1">
    <location>
        <begin position="4"/>
        <end position="31"/>
    </location>
</feature>
<dbReference type="RefSeq" id="WP_041087150.1">
    <property type="nucleotide sequence ID" value="NZ_JXRP01000009.1"/>
</dbReference>
<accession>A0A0C2VZS9</accession>
<dbReference type="STRING" id="889306.KP78_13440"/>
<keyword evidence="3" id="KW-1185">Reference proteome</keyword>
<dbReference type="OrthoDB" id="2450539at2"/>
<proteinExistence type="predicted"/>
<dbReference type="Proteomes" id="UP000031938">
    <property type="component" value="Unassembled WGS sequence"/>
</dbReference>
<evidence type="ECO:0000313" key="3">
    <source>
        <dbReference type="Proteomes" id="UP000031938"/>
    </source>
</evidence>